<evidence type="ECO:0000313" key="4">
    <source>
        <dbReference type="Proteomes" id="UP001235344"/>
    </source>
</evidence>
<dbReference type="PANTHER" id="PTHR34703">
    <property type="entry name" value="ANTIPORTER SUBUNIT MNHG2-RELATED"/>
    <property type="match status" value="1"/>
</dbReference>
<dbReference type="Proteomes" id="UP001235344">
    <property type="component" value="Chromosome"/>
</dbReference>
<keyword evidence="2" id="KW-1133">Transmembrane helix</keyword>
<dbReference type="PANTHER" id="PTHR34703:SF1">
    <property type="entry name" value="ANTIPORTER SUBUNIT MNHG2-RELATED"/>
    <property type="match status" value="1"/>
</dbReference>
<evidence type="ECO:0000256" key="1">
    <source>
        <dbReference type="SAM" id="MobiDB-lite"/>
    </source>
</evidence>
<name>A0ABY9H8Y1_9GAMM</name>
<dbReference type="NCBIfam" id="NF009316">
    <property type="entry name" value="PRK12674.1-5"/>
    <property type="match status" value="1"/>
</dbReference>
<evidence type="ECO:0000313" key="3">
    <source>
        <dbReference type="EMBL" id="WLI74576.1"/>
    </source>
</evidence>
<feature type="compositionally biased region" description="Basic residues" evidence="1">
    <location>
        <begin position="124"/>
        <end position="149"/>
    </location>
</feature>
<evidence type="ECO:0000256" key="2">
    <source>
        <dbReference type="SAM" id="Phobius"/>
    </source>
</evidence>
<keyword evidence="2" id="KW-0812">Transmembrane</keyword>
<feature type="transmembrane region" description="Helical" evidence="2">
    <location>
        <begin position="42"/>
        <end position="61"/>
    </location>
</feature>
<sequence>MSFTLLAEGVVAFLLVAGGVFAFTGSLGMLQFKDFFMRLHGPTKGTTLGIGCVLIASMLYFTVTQREFHVQELLITLFLFITAPVTGHMLAKTGLHMHLRFTTGTRGSLPELRDEDVGQSRVARPAKARHPWRTRQSRQRSRQKSRLPR</sequence>
<feature type="transmembrane region" description="Helical" evidence="2">
    <location>
        <begin position="73"/>
        <end position="91"/>
    </location>
</feature>
<reference evidence="3 4" key="1">
    <citation type="submission" date="2023-08" db="EMBL/GenBank/DDBJ databases">
        <title>Transcriptome Analysis of Halomonas alkalicola CICC 11012s to Identify the Genes Involved in Alkaline Tolerances.</title>
        <authorList>
            <person name="Zhai L."/>
        </authorList>
    </citation>
    <scope>NUCLEOTIDE SEQUENCE [LARGE SCALE GENOMIC DNA]</scope>
    <source>
        <strain evidence="3 4">CICC 11012s</strain>
    </source>
</reference>
<organism evidence="3 4">
    <name type="scientific">Halomonas alkalicola</name>
    <dbReference type="NCBI Taxonomy" id="1930622"/>
    <lineage>
        <taxon>Bacteria</taxon>
        <taxon>Pseudomonadati</taxon>
        <taxon>Pseudomonadota</taxon>
        <taxon>Gammaproteobacteria</taxon>
        <taxon>Oceanospirillales</taxon>
        <taxon>Halomonadaceae</taxon>
        <taxon>Halomonas</taxon>
    </lineage>
</organism>
<accession>A0ABY9H8Y1</accession>
<dbReference type="NCBIfam" id="TIGR01300">
    <property type="entry name" value="CPA3_mnhG_phaG"/>
    <property type="match status" value="1"/>
</dbReference>
<keyword evidence="4" id="KW-1185">Reference proteome</keyword>
<gene>
    <name evidence="3" type="ORF">B6N23_06670</name>
</gene>
<dbReference type="EMBL" id="CP131913">
    <property type="protein sequence ID" value="WLI74576.1"/>
    <property type="molecule type" value="Genomic_DNA"/>
</dbReference>
<dbReference type="InterPro" id="IPR005133">
    <property type="entry name" value="PhaG_MnhG_YufB"/>
</dbReference>
<dbReference type="RefSeq" id="WP_302141150.1">
    <property type="nucleotide sequence ID" value="NZ_CP130143.1"/>
</dbReference>
<protein>
    <submittedName>
        <fullName evidence="3">Na+/H+ antiporter subunit G</fullName>
    </submittedName>
</protein>
<keyword evidence="2" id="KW-0472">Membrane</keyword>
<feature type="transmembrane region" description="Helical" evidence="2">
    <location>
        <begin position="6"/>
        <end position="30"/>
    </location>
</feature>
<proteinExistence type="predicted"/>
<feature type="region of interest" description="Disordered" evidence="1">
    <location>
        <begin position="110"/>
        <end position="149"/>
    </location>
</feature>
<dbReference type="Pfam" id="PF03334">
    <property type="entry name" value="PhaG_MnhG_YufB"/>
    <property type="match status" value="1"/>
</dbReference>